<gene>
    <name evidence="11" type="ORF">SAMN05443377_103104</name>
</gene>
<feature type="region of interest" description="Disordered" evidence="7">
    <location>
        <begin position="64"/>
        <end position="96"/>
    </location>
</feature>
<feature type="compositionally biased region" description="Gly residues" evidence="7">
    <location>
        <begin position="420"/>
        <end position="436"/>
    </location>
</feature>
<dbReference type="EMBL" id="FOGZ01000003">
    <property type="protein sequence ID" value="SER59725.1"/>
    <property type="molecule type" value="Genomic_DNA"/>
</dbReference>
<dbReference type="AlphaFoldDB" id="A0A1H9QHS5"/>
<evidence type="ECO:0000256" key="4">
    <source>
        <dbReference type="ARBA" id="ARBA00022989"/>
    </source>
</evidence>
<keyword evidence="12" id="KW-1185">Reference proteome</keyword>
<evidence type="ECO:0000256" key="1">
    <source>
        <dbReference type="ARBA" id="ARBA00004651"/>
    </source>
</evidence>
<dbReference type="InterPro" id="IPR050250">
    <property type="entry name" value="Macrolide_Exporter_MacB"/>
</dbReference>
<feature type="domain" description="MacB-like periplasmic core" evidence="10">
    <location>
        <begin position="17"/>
        <end position="291"/>
    </location>
</feature>
<dbReference type="GO" id="GO:0022857">
    <property type="term" value="F:transmembrane transporter activity"/>
    <property type="evidence" value="ECO:0007669"/>
    <property type="project" value="TreeGrafter"/>
</dbReference>
<dbReference type="STRING" id="64702.SAMN05443377_103104"/>
<evidence type="ECO:0000256" key="7">
    <source>
        <dbReference type="SAM" id="MobiDB-lite"/>
    </source>
</evidence>
<feature type="region of interest" description="Disordered" evidence="7">
    <location>
        <begin position="138"/>
        <end position="189"/>
    </location>
</feature>
<sequence length="493" mass="49200">MLMTYARRELSRRHKQTIVVAVGLAIAVALLMVVNSVSSGVSKAQSQVLAAVYGVGTDITVTQRPSTSASAQQSFGFGQGSGNSDAQGNTSVSSTVLRASRENQTFADSALGTTQHVNGVSNAVSALVLEQTTFHGQIGAEGTSGASPAPSSPATGSGTSDKERHRFGGGQFNLNSTTVTGVTPGSTLGPLSTLTVTSGRTLASGDSGQDVALVSSTYAKTNNIALNQTISVGGANVKVVGIVDSTSSTVSDVFLPLDTAQKLAGLTGQINEIYVQAANSGQVDSVATAIGKALPSATVSTDKTLAESVTGSLSSAATLVGSLGRWLSYGVLAVAFGLAILFTVSGVNQRTRDFGTLKSIGWSNPRVVGQVAVESLLRAAVGAISGVVLGLIAILVLNKLGITLSGSTGGFSVRGRSRGESGGTVPGGAPSGGGGGALERASTAVNVVLHNPVSAETIIIGLAAALIGGLVAGIIGGWRAARLRPAAALRSVE</sequence>
<dbReference type="Pfam" id="PF02687">
    <property type="entry name" value="FtsX"/>
    <property type="match status" value="1"/>
</dbReference>
<evidence type="ECO:0000256" key="8">
    <source>
        <dbReference type="SAM" id="Phobius"/>
    </source>
</evidence>
<reference evidence="11 12" key="1">
    <citation type="submission" date="2016-10" db="EMBL/GenBank/DDBJ databases">
        <authorList>
            <person name="de Groot N.N."/>
        </authorList>
    </citation>
    <scope>NUCLEOTIDE SEQUENCE [LARGE SCALE GENOMIC DNA]</scope>
    <source>
        <strain evidence="11 12">DSM 16859</strain>
    </source>
</reference>
<keyword evidence="3 8" id="KW-0812">Transmembrane</keyword>
<keyword evidence="4 8" id="KW-1133">Transmembrane helix</keyword>
<evidence type="ECO:0000256" key="5">
    <source>
        <dbReference type="ARBA" id="ARBA00023136"/>
    </source>
</evidence>
<dbReference type="InterPro" id="IPR025857">
    <property type="entry name" value="MacB_PCD"/>
</dbReference>
<dbReference type="PANTHER" id="PTHR30572:SF4">
    <property type="entry name" value="ABC TRANSPORTER PERMEASE YTRF"/>
    <property type="match status" value="1"/>
</dbReference>
<feature type="transmembrane region" description="Helical" evidence="8">
    <location>
        <begin position="458"/>
        <end position="481"/>
    </location>
</feature>
<dbReference type="RefSeq" id="WP_091967462.1">
    <property type="nucleotide sequence ID" value="NZ_FOGZ01000003.1"/>
</dbReference>
<evidence type="ECO:0000256" key="6">
    <source>
        <dbReference type="ARBA" id="ARBA00038076"/>
    </source>
</evidence>
<feature type="compositionally biased region" description="Polar residues" evidence="7">
    <location>
        <begin position="83"/>
        <end position="96"/>
    </location>
</feature>
<evidence type="ECO:0000313" key="12">
    <source>
        <dbReference type="Proteomes" id="UP000198815"/>
    </source>
</evidence>
<dbReference type="Proteomes" id="UP000198815">
    <property type="component" value="Unassembled WGS sequence"/>
</dbReference>
<accession>A0A1H9QHS5</accession>
<evidence type="ECO:0000256" key="3">
    <source>
        <dbReference type="ARBA" id="ARBA00022692"/>
    </source>
</evidence>
<dbReference type="Pfam" id="PF12704">
    <property type="entry name" value="MacB_PCD"/>
    <property type="match status" value="1"/>
</dbReference>
<keyword evidence="5 8" id="KW-0472">Membrane</keyword>
<feature type="region of interest" description="Disordered" evidence="7">
    <location>
        <begin position="413"/>
        <end position="436"/>
    </location>
</feature>
<organism evidence="11 12">
    <name type="scientific">Propionibacterium cyclohexanicum</name>
    <dbReference type="NCBI Taxonomy" id="64702"/>
    <lineage>
        <taxon>Bacteria</taxon>
        <taxon>Bacillati</taxon>
        <taxon>Actinomycetota</taxon>
        <taxon>Actinomycetes</taxon>
        <taxon>Propionibacteriales</taxon>
        <taxon>Propionibacteriaceae</taxon>
        <taxon>Propionibacterium</taxon>
    </lineage>
</organism>
<dbReference type="OrthoDB" id="4832961at2"/>
<feature type="compositionally biased region" description="Low complexity" evidence="7">
    <location>
        <begin position="176"/>
        <end position="189"/>
    </location>
</feature>
<evidence type="ECO:0000256" key="2">
    <source>
        <dbReference type="ARBA" id="ARBA00022475"/>
    </source>
</evidence>
<protein>
    <submittedName>
        <fullName evidence="11">FtsX-like permease family protein</fullName>
    </submittedName>
</protein>
<dbReference type="InterPro" id="IPR003838">
    <property type="entry name" value="ABC3_permease_C"/>
</dbReference>
<comment type="subcellular location">
    <subcellularLocation>
        <location evidence="1">Cell membrane</location>
        <topology evidence="1">Multi-pass membrane protein</topology>
    </subcellularLocation>
</comment>
<dbReference type="GO" id="GO:0005886">
    <property type="term" value="C:plasma membrane"/>
    <property type="evidence" value="ECO:0007669"/>
    <property type="project" value="UniProtKB-SubCell"/>
</dbReference>
<feature type="transmembrane region" description="Helical" evidence="8">
    <location>
        <begin position="376"/>
        <end position="397"/>
    </location>
</feature>
<dbReference type="PANTHER" id="PTHR30572">
    <property type="entry name" value="MEMBRANE COMPONENT OF TRANSPORTER-RELATED"/>
    <property type="match status" value="1"/>
</dbReference>
<evidence type="ECO:0000259" key="9">
    <source>
        <dbReference type="Pfam" id="PF02687"/>
    </source>
</evidence>
<evidence type="ECO:0000313" key="11">
    <source>
        <dbReference type="EMBL" id="SER59725.1"/>
    </source>
</evidence>
<proteinExistence type="inferred from homology"/>
<evidence type="ECO:0000259" key="10">
    <source>
        <dbReference type="Pfam" id="PF12704"/>
    </source>
</evidence>
<comment type="similarity">
    <text evidence="6">Belongs to the ABC-4 integral membrane protein family.</text>
</comment>
<name>A0A1H9QHS5_9ACTN</name>
<keyword evidence="2" id="KW-1003">Cell membrane</keyword>
<feature type="transmembrane region" description="Helical" evidence="8">
    <location>
        <begin position="326"/>
        <end position="344"/>
    </location>
</feature>
<feature type="domain" description="ABC3 transporter permease C-terminal" evidence="9">
    <location>
        <begin position="328"/>
        <end position="403"/>
    </location>
</feature>
<feature type="compositionally biased region" description="Low complexity" evidence="7">
    <location>
        <begin position="143"/>
        <end position="159"/>
    </location>
</feature>